<sequence length="192" mass="22243">MEERVLVVDVDCLGELAARSGLLALPLDEIRERVRRFGRFVPRSDAERDESMRQIIPYAVFKNGNEHLLMKRTKKQGEARLHDMYSIGVGGHINPEDGAYPWEAFENGFEREIREEVSVEIHSIEYLGILNDLHTAVSRVHMGIVYLAEVDFNGFNEVEKFTGEMVHLAMLSKYREKMETWSQIVLEYLLSR</sequence>
<organism evidence="1">
    <name type="scientific">Mesotoga infera</name>
    <dbReference type="NCBI Taxonomy" id="1236046"/>
    <lineage>
        <taxon>Bacteria</taxon>
        <taxon>Thermotogati</taxon>
        <taxon>Thermotogota</taxon>
        <taxon>Thermotogae</taxon>
        <taxon>Kosmotogales</taxon>
        <taxon>Kosmotogaceae</taxon>
        <taxon>Mesotoga</taxon>
    </lineage>
</organism>
<protein>
    <submittedName>
        <fullName evidence="1">DNA mismatch repair protein MutT</fullName>
    </submittedName>
</protein>
<dbReference type="Proteomes" id="UP000886198">
    <property type="component" value="Unassembled WGS sequence"/>
</dbReference>
<comment type="caution">
    <text evidence="1">The sequence shown here is derived from an EMBL/GenBank/DDBJ whole genome shotgun (WGS) entry which is preliminary data.</text>
</comment>
<dbReference type="AlphaFoldDB" id="A0A7C1GTC5"/>
<accession>A0A7C1GTC5</accession>
<dbReference type="SUPFAM" id="SSF55811">
    <property type="entry name" value="Nudix"/>
    <property type="match status" value="1"/>
</dbReference>
<name>A0A7C1GTC5_9BACT</name>
<proteinExistence type="predicted"/>
<reference evidence="1" key="1">
    <citation type="journal article" date="2020" name="mSystems">
        <title>Genome- and Community-Level Interaction Insights into Carbon Utilization and Element Cycling Functions of Hydrothermarchaeota in Hydrothermal Sediment.</title>
        <authorList>
            <person name="Zhou Z."/>
            <person name="Liu Y."/>
            <person name="Xu W."/>
            <person name="Pan J."/>
            <person name="Luo Z.H."/>
            <person name="Li M."/>
        </authorList>
    </citation>
    <scope>NUCLEOTIDE SEQUENCE [LARGE SCALE GENOMIC DNA]</scope>
    <source>
        <strain evidence="1">SpSt-1179</strain>
    </source>
</reference>
<evidence type="ECO:0000313" key="1">
    <source>
        <dbReference type="EMBL" id="HDP77763.1"/>
    </source>
</evidence>
<dbReference type="InterPro" id="IPR015797">
    <property type="entry name" value="NUDIX_hydrolase-like_dom_sf"/>
</dbReference>
<dbReference type="EMBL" id="DSBT01000175">
    <property type="protein sequence ID" value="HDP77763.1"/>
    <property type="molecule type" value="Genomic_DNA"/>
</dbReference>
<gene>
    <name evidence="1" type="ORF">ENN47_06200</name>
</gene>
<dbReference type="Gene3D" id="3.90.79.10">
    <property type="entry name" value="Nucleoside Triphosphate Pyrophosphohydrolase"/>
    <property type="match status" value="1"/>
</dbReference>